<dbReference type="AlphaFoldDB" id="A0AAV4HNA1"/>
<sequence length="124" mass="14186">MEEARKKPKPYEVQYLDHAFFKDFSTTCTLKSIRPGVKPGDPVVVDIKALRYEPEGGLLYNLCFSSKWKAIPMKQGKSTHTKNAPSPLHSARLPIAASKYRHLQELKPYIRADFHAFYDALPHD</sequence>
<evidence type="ECO:0000313" key="1">
    <source>
        <dbReference type="EMBL" id="GFR99668.1"/>
    </source>
</evidence>
<gene>
    <name evidence="1" type="ORF">ElyMa_002797700</name>
</gene>
<name>A0AAV4HNA1_9GAST</name>
<organism evidence="1 2">
    <name type="scientific">Elysia marginata</name>
    <dbReference type="NCBI Taxonomy" id="1093978"/>
    <lineage>
        <taxon>Eukaryota</taxon>
        <taxon>Metazoa</taxon>
        <taxon>Spiralia</taxon>
        <taxon>Lophotrochozoa</taxon>
        <taxon>Mollusca</taxon>
        <taxon>Gastropoda</taxon>
        <taxon>Heterobranchia</taxon>
        <taxon>Euthyneura</taxon>
        <taxon>Panpulmonata</taxon>
        <taxon>Sacoglossa</taxon>
        <taxon>Placobranchoidea</taxon>
        <taxon>Plakobranchidae</taxon>
        <taxon>Elysia</taxon>
    </lineage>
</organism>
<protein>
    <submittedName>
        <fullName evidence="1">Ribosome-recycling factor</fullName>
    </submittedName>
</protein>
<accession>A0AAV4HNA1</accession>
<proteinExistence type="predicted"/>
<comment type="caution">
    <text evidence="1">The sequence shown here is derived from an EMBL/GenBank/DDBJ whole genome shotgun (WGS) entry which is preliminary data.</text>
</comment>
<dbReference type="Proteomes" id="UP000762676">
    <property type="component" value="Unassembled WGS sequence"/>
</dbReference>
<reference evidence="1 2" key="1">
    <citation type="journal article" date="2021" name="Elife">
        <title>Chloroplast acquisition without the gene transfer in kleptoplastic sea slugs, Plakobranchus ocellatus.</title>
        <authorList>
            <person name="Maeda T."/>
            <person name="Takahashi S."/>
            <person name="Yoshida T."/>
            <person name="Shimamura S."/>
            <person name="Takaki Y."/>
            <person name="Nagai Y."/>
            <person name="Toyoda A."/>
            <person name="Suzuki Y."/>
            <person name="Arimoto A."/>
            <person name="Ishii H."/>
            <person name="Satoh N."/>
            <person name="Nishiyama T."/>
            <person name="Hasebe M."/>
            <person name="Maruyama T."/>
            <person name="Minagawa J."/>
            <person name="Obokata J."/>
            <person name="Shigenobu S."/>
        </authorList>
    </citation>
    <scope>NUCLEOTIDE SEQUENCE [LARGE SCALE GENOMIC DNA]</scope>
</reference>
<evidence type="ECO:0000313" key="2">
    <source>
        <dbReference type="Proteomes" id="UP000762676"/>
    </source>
</evidence>
<keyword evidence="2" id="KW-1185">Reference proteome</keyword>
<dbReference type="EMBL" id="BMAT01005788">
    <property type="protein sequence ID" value="GFR99668.1"/>
    <property type="molecule type" value="Genomic_DNA"/>
</dbReference>